<reference evidence="1 2" key="1">
    <citation type="journal article" date="2016" name="Int. J. Syst. Evol. Microbiol.">
        <title>Chitinibacter fontanus sp. nov., isolated from a spring.</title>
        <authorList>
            <person name="Sheu S.Y."/>
            <person name="Li Y.S."/>
            <person name="Young C.C."/>
            <person name="Chen W.M."/>
        </authorList>
    </citation>
    <scope>NUCLEOTIDE SEQUENCE [LARGE SCALE GENOMIC DNA]</scope>
    <source>
        <strain evidence="1 2">STM-7</strain>
    </source>
</reference>
<dbReference type="AlphaFoldDB" id="A0A7D5ZKG2"/>
<protein>
    <submittedName>
        <fullName evidence="1">Uncharacterized protein</fullName>
    </submittedName>
</protein>
<accession>A0A7D5ZKG2</accession>
<proteinExistence type="predicted"/>
<sequence length="129" mass="13495">MGEQLAIEMLHKETGLTFKPLQNGSGHGCDGCLVSINGDKITVVVMDAKSSQNGVDKAMNAAGDPLQRLRGWLDKENIGGAAENEALAIQLQQAIGKGADVKGITVKVGVPAPGASGKTQFRVESWPKK</sequence>
<dbReference type="KEGG" id="cfon:HZU75_14700"/>
<evidence type="ECO:0000313" key="2">
    <source>
        <dbReference type="Proteomes" id="UP000510822"/>
    </source>
</evidence>
<keyword evidence="2" id="KW-1185">Reference proteome</keyword>
<dbReference type="EMBL" id="CP058952">
    <property type="protein sequence ID" value="QLI83309.1"/>
    <property type="molecule type" value="Genomic_DNA"/>
</dbReference>
<evidence type="ECO:0000313" key="1">
    <source>
        <dbReference type="EMBL" id="QLI83309.1"/>
    </source>
</evidence>
<gene>
    <name evidence="1" type="ORF">HZU75_14700</name>
</gene>
<name>A0A7D5ZKG2_9NEIS</name>
<organism evidence="1 2">
    <name type="scientific">Chitinibacter fontanus</name>
    <dbReference type="NCBI Taxonomy" id="1737446"/>
    <lineage>
        <taxon>Bacteria</taxon>
        <taxon>Pseudomonadati</taxon>
        <taxon>Pseudomonadota</taxon>
        <taxon>Betaproteobacteria</taxon>
        <taxon>Neisseriales</taxon>
        <taxon>Chitinibacteraceae</taxon>
        <taxon>Chitinibacter</taxon>
    </lineage>
</organism>
<dbReference type="Proteomes" id="UP000510822">
    <property type="component" value="Chromosome"/>
</dbReference>